<proteinExistence type="predicted"/>
<dbReference type="OrthoDB" id="69088at2759"/>
<name>A0A0B1SLK3_OESDE</name>
<protein>
    <submittedName>
        <fullName evidence="1">Uncharacterized protein</fullName>
    </submittedName>
</protein>
<keyword evidence="2" id="KW-1185">Reference proteome</keyword>
<feature type="non-terminal residue" evidence="1">
    <location>
        <position position="226"/>
    </location>
</feature>
<dbReference type="AlphaFoldDB" id="A0A0B1SLK3"/>
<accession>A0A0B1SLK3</accession>
<sequence length="226" mass="25553">MRSAYEGLTNVMRMVDKEKEATRSSILRILNNMRVLLEWEHTADNSLQLKYFRLYPDVALGELYTNLLYEVLNTAEECVANNEIQAAMDLVLSVSRLIEVTGPYMGQVRDGSPSRSVKMQIRYAYKLMLQLASLQHIALSMDAKELFGDSDDLVAWKYDSEERASKLAEIEEAQEESFLDAIKSMPLNLRPNQLAHSGVIGKGARHLHKVEPPAVGGLFSRQYVEA</sequence>
<organism evidence="1 2">
    <name type="scientific">Oesophagostomum dentatum</name>
    <name type="common">Nodular worm</name>
    <dbReference type="NCBI Taxonomy" id="61180"/>
    <lineage>
        <taxon>Eukaryota</taxon>
        <taxon>Metazoa</taxon>
        <taxon>Ecdysozoa</taxon>
        <taxon>Nematoda</taxon>
        <taxon>Chromadorea</taxon>
        <taxon>Rhabditida</taxon>
        <taxon>Rhabditina</taxon>
        <taxon>Rhabditomorpha</taxon>
        <taxon>Strongyloidea</taxon>
        <taxon>Strongylidae</taxon>
        <taxon>Oesophagostomum</taxon>
    </lineage>
</organism>
<dbReference type="EMBL" id="KN568620">
    <property type="protein sequence ID" value="KHJ84417.1"/>
    <property type="molecule type" value="Genomic_DNA"/>
</dbReference>
<reference evidence="1 2" key="1">
    <citation type="submission" date="2014-03" db="EMBL/GenBank/DDBJ databases">
        <title>Draft genome of the hookworm Oesophagostomum dentatum.</title>
        <authorList>
            <person name="Mitreva M."/>
        </authorList>
    </citation>
    <scope>NUCLEOTIDE SEQUENCE [LARGE SCALE GENOMIC DNA]</scope>
    <source>
        <strain evidence="1 2">OD-Hann</strain>
    </source>
</reference>
<evidence type="ECO:0000313" key="1">
    <source>
        <dbReference type="EMBL" id="KHJ84417.1"/>
    </source>
</evidence>
<evidence type="ECO:0000313" key="2">
    <source>
        <dbReference type="Proteomes" id="UP000053660"/>
    </source>
</evidence>
<gene>
    <name evidence="1" type="ORF">OESDEN_15869</name>
</gene>
<dbReference type="Proteomes" id="UP000053660">
    <property type="component" value="Unassembled WGS sequence"/>
</dbReference>